<dbReference type="HOGENOM" id="CLU_026803_0_0_1"/>
<dbReference type="InParanoid" id="K5W2P1"/>
<dbReference type="PANTHER" id="PTHR37957:SF1">
    <property type="entry name" value="PHYTASE-LIKE DOMAIN-CONTAINING PROTEIN"/>
    <property type="match status" value="1"/>
</dbReference>
<evidence type="ECO:0000313" key="3">
    <source>
        <dbReference type="Proteomes" id="UP000008370"/>
    </source>
</evidence>
<name>K5W2P1_PHACS</name>
<protein>
    <recommendedName>
        <fullName evidence="1">Phytase-like domain-containing protein</fullName>
    </recommendedName>
</protein>
<dbReference type="PANTHER" id="PTHR37957">
    <property type="entry name" value="BLR7070 PROTEIN"/>
    <property type="match status" value="1"/>
</dbReference>
<accession>K5W2P1</accession>
<evidence type="ECO:0000259" key="1">
    <source>
        <dbReference type="Pfam" id="PF13449"/>
    </source>
</evidence>
<gene>
    <name evidence="2" type="ORF">PHACADRAFT_259374</name>
</gene>
<sequence>MGGIGSAIALKPGAFKLNMDGSFSGTIIAQPDRGFNLVTTINYQGRQQEIDFVLKPYYGTANLSFNDSQTSLSLAYVKTLLYKDRLGVKTSGLDALGVRPTELGFPLLAIADPVMPIPNSSFNHLTMDNEGLVLNDDGSFWVGDEYGPYVYRFDSLGNLIQTIQPPPAIVPQIGGKTNFTSVSGPDTGRVGNQGFECLTVDVSKNILWAMLQSATVQDGGEGKSTSRFTRLLAYDITAPLIKRPNLIAEYVVPLPLNDKGNTLAASEIHFVSEGIFLVLSRDGNGHGNSNPTSKYKQIDLISIGDATDVHDTKFDTPQMPIAVNGTLDSSIEPVTYIPFLDMINATQLSRFGLHNGDPVDQTLIDAKWESIALASVGDPTFPHDFFVFTAADNDFITEDGVSLGVPYNASLNNDNQFMVWRVTLPTAAGTS</sequence>
<dbReference type="OrthoDB" id="425936at2759"/>
<dbReference type="RefSeq" id="XP_007397889.1">
    <property type="nucleotide sequence ID" value="XM_007397827.1"/>
</dbReference>
<feature type="domain" description="Phytase-like" evidence="1">
    <location>
        <begin position="84"/>
        <end position="313"/>
    </location>
</feature>
<dbReference type="EMBL" id="JH930474">
    <property type="protein sequence ID" value="EKM53194.1"/>
    <property type="molecule type" value="Genomic_DNA"/>
</dbReference>
<organism evidence="2 3">
    <name type="scientific">Phanerochaete carnosa (strain HHB-10118-sp)</name>
    <name type="common">White-rot fungus</name>
    <name type="synonym">Peniophora carnosa</name>
    <dbReference type="NCBI Taxonomy" id="650164"/>
    <lineage>
        <taxon>Eukaryota</taxon>
        <taxon>Fungi</taxon>
        <taxon>Dikarya</taxon>
        <taxon>Basidiomycota</taxon>
        <taxon>Agaricomycotina</taxon>
        <taxon>Agaricomycetes</taxon>
        <taxon>Polyporales</taxon>
        <taxon>Phanerochaetaceae</taxon>
        <taxon>Phanerochaete</taxon>
    </lineage>
</organism>
<reference evidence="2 3" key="1">
    <citation type="journal article" date="2012" name="BMC Genomics">
        <title>Comparative genomics of the white-rot fungi, Phanerochaete carnosa and P. chrysosporium, to elucidate the genetic basis of the distinct wood types they colonize.</title>
        <authorList>
            <person name="Suzuki H."/>
            <person name="MacDonald J."/>
            <person name="Syed K."/>
            <person name="Salamov A."/>
            <person name="Hori C."/>
            <person name="Aerts A."/>
            <person name="Henrissat B."/>
            <person name="Wiebenga A."/>
            <person name="vanKuyk P.A."/>
            <person name="Barry K."/>
            <person name="Lindquist E."/>
            <person name="LaButti K."/>
            <person name="Lapidus A."/>
            <person name="Lucas S."/>
            <person name="Coutinho P."/>
            <person name="Gong Y."/>
            <person name="Samejima M."/>
            <person name="Mahadevan R."/>
            <person name="Abou-Zaid M."/>
            <person name="de Vries R.P."/>
            <person name="Igarashi K."/>
            <person name="Yadav J.S."/>
            <person name="Grigoriev I.V."/>
            <person name="Master E.R."/>
        </authorList>
    </citation>
    <scope>NUCLEOTIDE SEQUENCE [LARGE SCALE GENOMIC DNA]</scope>
    <source>
        <strain evidence="2 3">HHB-10118-sp</strain>
    </source>
</reference>
<dbReference type="InterPro" id="IPR027372">
    <property type="entry name" value="Phytase-like_dom"/>
</dbReference>
<dbReference type="Proteomes" id="UP000008370">
    <property type="component" value="Unassembled WGS sequence"/>
</dbReference>
<dbReference type="Pfam" id="PF13449">
    <property type="entry name" value="Phytase-like"/>
    <property type="match status" value="1"/>
</dbReference>
<evidence type="ECO:0000313" key="2">
    <source>
        <dbReference type="EMBL" id="EKM53194.1"/>
    </source>
</evidence>
<proteinExistence type="predicted"/>
<dbReference type="KEGG" id="pco:PHACADRAFT_259374"/>
<keyword evidence="3" id="KW-1185">Reference proteome</keyword>
<dbReference type="GeneID" id="18917402"/>
<dbReference type="AlphaFoldDB" id="K5W2P1"/>